<evidence type="ECO:0000313" key="2">
    <source>
        <dbReference type="EMBL" id="CAL6102920.1"/>
    </source>
</evidence>
<reference evidence="1" key="1">
    <citation type="submission" date="2023-06" db="EMBL/GenBank/DDBJ databases">
        <authorList>
            <person name="Kurt Z."/>
        </authorList>
    </citation>
    <scope>NUCLEOTIDE SEQUENCE</scope>
</reference>
<dbReference type="AlphaFoldDB" id="A0AA86RL89"/>
<organism evidence="1">
    <name type="scientific">Hexamita inflata</name>
    <dbReference type="NCBI Taxonomy" id="28002"/>
    <lineage>
        <taxon>Eukaryota</taxon>
        <taxon>Metamonada</taxon>
        <taxon>Diplomonadida</taxon>
        <taxon>Hexamitidae</taxon>
        <taxon>Hexamitinae</taxon>
        <taxon>Hexamita</taxon>
    </lineage>
</organism>
<dbReference type="Proteomes" id="UP001642409">
    <property type="component" value="Unassembled WGS sequence"/>
</dbReference>
<sequence length="106" mass="12564">MSKYEFKLPTQLKQLWNGPAILHHNNSVESFTTLFKLTPSSSIIQEDEQTFELMQNIQKENKKLHKLKLKIQYQEEFTGVLDNNILKLNQNFERLKRFALKNGNNQ</sequence>
<keyword evidence="3" id="KW-1185">Reference proteome</keyword>
<gene>
    <name evidence="1" type="ORF">HINF_LOCUS64528</name>
    <name evidence="2" type="ORF">HINF_LOCUS71894</name>
</gene>
<dbReference type="EMBL" id="CATOUU010001175">
    <property type="protein sequence ID" value="CAI9976883.1"/>
    <property type="molecule type" value="Genomic_DNA"/>
</dbReference>
<accession>A0AA86RL89</accession>
<proteinExistence type="predicted"/>
<reference evidence="2 3" key="2">
    <citation type="submission" date="2024-07" db="EMBL/GenBank/DDBJ databases">
        <authorList>
            <person name="Akdeniz Z."/>
        </authorList>
    </citation>
    <scope>NUCLEOTIDE SEQUENCE [LARGE SCALE GENOMIC DNA]</scope>
</reference>
<evidence type="ECO:0000313" key="3">
    <source>
        <dbReference type="Proteomes" id="UP001642409"/>
    </source>
</evidence>
<dbReference type="EMBL" id="CAXDID020000561">
    <property type="protein sequence ID" value="CAL6102920.1"/>
    <property type="molecule type" value="Genomic_DNA"/>
</dbReference>
<evidence type="ECO:0000313" key="1">
    <source>
        <dbReference type="EMBL" id="CAI9976883.1"/>
    </source>
</evidence>
<protein>
    <submittedName>
        <fullName evidence="2">Hypothetical_protein</fullName>
    </submittedName>
</protein>
<name>A0AA86RL89_9EUKA</name>
<comment type="caution">
    <text evidence="1">The sequence shown here is derived from an EMBL/GenBank/DDBJ whole genome shotgun (WGS) entry which is preliminary data.</text>
</comment>